<feature type="domain" description="Solute-binding protein family 3/N-terminal" evidence="4">
    <location>
        <begin position="349"/>
        <end position="569"/>
    </location>
</feature>
<evidence type="ECO:0000259" key="4">
    <source>
        <dbReference type="SMART" id="SM00062"/>
    </source>
</evidence>
<dbReference type="AlphaFoldDB" id="A0A6N4DV34"/>
<name>A0A6N4DV34_9GAMM</name>
<dbReference type="SUPFAM" id="SSF53850">
    <property type="entry name" value="Periplasmic binding protein-like II"/>
    <property type="match status" value="1"/>
</dbReference>
<evidence type="ECO:0000313" key="6">
    <source>
        <dbReference type="Proteomes" id="UP000250928"/>
    </source>
</evidence>
<accession>A0A6N4DV34</accession>
<evidence type="ECO:0000256" key="2">
    <source>
        <dbReference type="ARBA" id="ARBA00022729"/>
    </source>
</evidence>
<keyword evidence="2 3" id="KW-0732">Signal</keyword>
<dbReference type="SMART" id="SM00062">
    <property type="entry name" value="PBPb"/>
    <property type="match status" value="1"/>
</dbReference>
<gene>
    <name evidence="5" type="ORF">C3L24_09110</name>
</gene>
<protein>
    <recommendedName>
        <fullName evidence="4">Solute-binding protein family 3/N-terminal domain-containing protein</fullName>
    </recommendedName>
</protein>
<comment type="similarity">
    <text evidence="1">Belongs to the bacterial solute-binding protein 3 family.</text>
</comment>
<proteinExistence type="inferred from homology"/>
<dbReference type="CDD" id="cd01007">
    <property type="entry name" value="PBP2_BvgS_HisK_like"/>
    <property type="match status" value="1"/>
</dbReference>
<dbReference type="EMBL" id="PQCO01000217">
    <property type="protein sequence ID" value="PUE00666.1"/>
    <property type="molecule type" value="Genomic_DNA"/>
</dbReference>
<dbReference type="PANTHER" id="PTHR35936">
    <property type="entry name" value="MEMBRANE-BOUND LYTIC MUREIN TRANSGLYCOSYLASE F"/>
    <property type="match status" value="1"/>
</dbReference>
<organism evidence="5 6">
    <name type="scientific">Candidatus Sedimenticola endophacoides</name>
    <dbReference type="NCBI Taxonomy" id="2548426"/>
    <lineage>
        <taxon>Bacteria</taxon>
        <taxon>Pseudomonadati</taxon>
        <taxon>Pseudomonadota</taxon>
        <taxon>Gammaproteobacteria</taxon>
        <taxon>Chromatiales</taxon>
        <taxon>Sedimenticolaceae</taxon>
        <taxon>Sedimenticola</taxon>
    </lineage>
</organism>
<feature type="chain" id="PRO_5026875103" description="Solute-binding protein family 3/N-terminal domain-containing protein" evidence="3">
    <location>
        <begin position="24"/>
        <end position="619"/>
    </location>
</feature>
<evidence type="ECO:0000256" key="3">
    <source>
        <dbReference type="SAM" id="SignalP"/>
    </source>
</evidence>
<evidence type="ECO:0000313" key="5">
    <source>
        <dbReference type="EMBL" id="PUE00666.1"/>
    </source>
</evidence>
<evidence type="ECO:0000256" key="1">
    <source>
        <dbReference type="ARBA" id="ARBA00010333"/>
    </source>
</evidence>
<dbReference type="Gene3D" id="3.40.190.10">
    <property type="entry name" value="Periplasmic binding protein-like II"/>
    <property type="match status" value="2"/>
</dbReference>
<reference evidence="5 6" key="1">
    <citation type="submission" date="2018-01" db="EMBL/GenBank/DDBJ databases">
        <title>Novel co-symbiosis in the lucinid bivalve Phacoides pectinatus.</title>
        <authorList>
            <person name="Lim S.J."/>
            <person name="Davis B.G."/>
            <person name="Gill D.E."/>
            <person name="Engel A.S."/>
            <person name="Anderson L.C."/>
            <person name="Campbell B.J."/>
        </authorList>
    </citation>
    <scope>NUCLEOTIDE SEQUENCE [LARGE SCALE GENOMIC DNA]</scope>
    <source>
        <strain evidence="5">N3_P5</strain>
    </source>
</reference>
<dbReference type="Gene3D" id="3.40.50.2300">
    <property type="match status" value="2"/>
</dbReference>
<comment type="caution">
    <text evidence="5">The sequence shown here is derived from an EMBL/GenBank/DDBJ whole genome shotgun (WGS) entry which is preliminary data.</text>
</comment>
<dbReference type="InterPro" id="IPR001638">
    <property type="entry name" value="Solute-binding_3/MltF_N"/>
</dbReference>
<dbReference type="Proteomes" id="UP000250928">
    <property type="component" value="Unassembled WGS sequence"/>
</dbReference>
<dbReference type="Pfam" id="PF00497">
    <property type="entry name" value="SBP_bac_3"/>
    <property type="match status" value="1"/>
</dbReference>
<sequence length="619" mass="68949">MPLPGTLLLALLLILAVHPAAQASAEKRVLLLHSYHAGMKWVERIHQTARHELQALQPEALVYTEYMDTKRVPFSPAYEQLLLNFLKAKYKETPIDLVLISDNNAFDFMRRHGDTLFPGAPVVFCGINFFTDALLDGHPNYTGVIEIFDARSTLEAALAIHPETRHVYVINDYLPSGRIVTEDTRQQLKGAFPGVAVEYAAALTMTGLERRLKALPAHSLLLLGAFFRDADEVFYSSEEVVQRITAATDAPLYGQLDTHFGLGIIGGMLIDGRSQGALAGRIAVEILNGRDAADIPIIRSGANSFMFDRVPMDRYGIDPALLPLGSIQINQNTAILTPREQEWLREHASIRLAPNPDAPPIEFFHETGTYRGLAADFIALLEKKLGVQFQIQRPANWTEAVAMARERSIDLWAAASPTPRHGEFMLFTQPLIETPTVIIARSEARDRVGMQDLTGKRLTVVADSPAHEQILNNHPGDGLLATPDIGSALRKVSLGEADYLVADLATASYRIEREGITNLKVVGESPYRHRWSLAVRKDWPVLRDILAKGLRMITEAERRAIMDKWVRFATTDQPWWQLTRQQQIALGGAMALTLFRKQWDGLLPTPTTNGVEASEWELN</sequence>
<feature type="signal peptide" evidence="3">
    <location>
        <begin position="1"/>
        <end position="23"/>
    </location>
</feature>